<dbReference type="RefSeq" id="WP_145113044.1">
    <property type="nucleotide sequence ID" value="NZ_CP036349.1"/>
</dbReference>
<protein>
    <recommendedName>
        <fullName evidence="3">VWFA domain-containing protein</fullName>
    </recommendedName>
</protein>
<accession>A0A518K9S2</accession>
<sequence>MSPKNFLHSLRQTLTPPSGANALVPVSKYDGPPLLSGQVSLSLLVDTSPSLDEYIQRVREGAQQFVDQVRTDAWLRERVAVSVWSLADSRPAALMADWVPASQLKIPELPRCGHTPLCGAISQTLDHAVARGASLSRERHCDQAMNLVFVMSDFLPTDAQDQQALMESSLRQAAEAGVLLFPLTVGDVDKNFAESVAQPGRPPLALDSVDDFTTFFKALRRSLRRHSMSMPGAPLQLEYRGCSLRLDR</sequence>
<dbReference type="Gene3D" id="3.40.50.410">
    <property type="entry name" value="von Willebrand factor, type A domain"/>
    <property type="match status" value="1"/>
</dbReference>
<dbReference type="SUPFAM" id="SSF53300">
    <property type="entry name" value="vWA-like"/>
    <property type="match status" value="1"/>
</dbReference>
<evidence type="ECO:0008006" key="3">
    <source>
        <dbReference type="Google" id="ProtNLM"/>
    </source>
</evidence>
<proteinExistence type="predicted"/>
<dbReference type="KEGG" id="bmei:Spa11_27490"/>
<organism evidence="1 2">
    <name type="scientific">Botrimarina mediterranea</name>
    <dbReference type="NCBI Taxonomy" id="2528022"/>
    <lineage>
        <taxon>Bacteria</taxon>
        <taxon>Pseudomonadati</taxon>
        <taxon>Planctomycetota</taxon>
        <taxon>Planctomycetia</taxon>
        <taxon>Pirellulales</taxon>
        <taxon>Lacipirellulaceae</taxon>
        <taxon>Botrimarina</taxon>
    </lineage>
</organism>
<dbReference type="Proteomes" id="UP000316426">
    <property type="component" value="Chromosome"/>
</dbReference>
<evidence type="ECO:0000313" key="1">
    <source>
        <dbReference type="EMBL" id="QDV74545.1"/>
    </source>
</evidence>
<dbReference type="EMBL" id="CP036349">
    <property type="protein sequence ID" value="QDV74545.1"/>
    <property type="molecule type" value="Genomic_DNA"/>
</dbReference>
<keyword evidence="2" id="KW-1185">Reference proteome</keyword>
<name>A0A518K9S2_9BACT</name>
<evidence type="ECO:0000313" key="2">
    <source>
        <dbReference type="Proteomes" id="UP000316426"/>
    </source>
</evidence>
<dbReference type="AlphaFoldDB" id="A0A518K9S2"/>
<gene>
    <name evidence="1" type="ORF">Spa11_27490</name>
</gene>
<dbReference type="InterPro" id="IPR036465">
    <property type="entry name" value="vWFA_dom_sf"/>
</dbReference>
<reference evidence="1 2" key="1">
    <citation type="submission" date="2019-02" db="EMBL/GenBank/DDBJ databases">
        <title>Deep-cultivation of Planctomycetes and their phenomic and genomic characterization uncovers novel biology.</title>
        <authorList>
            <person name="Wiegand S."/>
            <person name="Jogler M."/>
            <person name="Boedeker C."/>
            <person name="Pinto D."/>
            <person name="Vollmers J."/>
            <person name="Rivas-Marin E."/>
            <person name="Kohn T."/>
            <person name="Peeters S.H."/>
            <person name="Heuer A."/>
            <person name="Rast P."/>
            <person name="Oberbeckmann S."/>
            <person name="Bunk B."/>
            <person name="Jeske O."/>
            <person name="Meyerdierks A."/>
            <person name="Storesund J.E."/>
            <person name="Kallscheuer N."/>
            <person name="Luecker S."/>
            <person name="Lage O.M."/>
            <person name="Pohl T."/>
            <person name="Merkel B.J."/>
            <person name="Hornburger P."/>
            <person name="Mueller R.-W."/>
            <person name="Bruemmer F."/>
            <person name="Labrenz M."/>
            <person name="Spormann A.M."/>
            <person name="Op den Camp H."/>
            <person name="Overmann J."/>
            <person name="Amann R."/>
            <person name="Jetten M.S.M."/>
            <person name="Mascher T."/>
            <person name="Medema M.H."/>
            <person name="Devos D.P."/>
            <person name="Kaster A.-K."/>
            <person name="Ovreas L."/>
            <person name="Rohde M."/>
            <person name="Galperin M.Y."/>
            <person name="Jogler C."/>
        </authorList>
    </citation>
    <scope>NUCLEOTIDE SEQUENCE [LARGE SCALE GENOMIC DNA]</scope>
    <source>
        <strain evidence="1 2">Spa11</strain>
    </source>
</reference>